<evidence type="ECO:0000313" key="3">
    <source>
        <dbReference type="Proteomes" id="UP001432059"/>
    </source>
</evidence>
<sequence>MGFTGYQKLFNTEMVMPKYVEMFSDTILAQMPGGIPPFIYLLGICEFVAGILAVIALVKGEFITGKSKIFLRWTLLLTVFTFFQLSIGLFILVNIPGAVNLLLYAIFSTVLFYLIDEHGDNSILS</sequence>
<dbReference type="RefSeq" id="WP_327983760.1">
    <property type="nucleotide sequence ID" value="NZ_CP136426.1"/>
</dbReference>
<keyword evidence="1" id="KW-0472">Membrane</keyword>
<proteinExistence type="predicted"/>
<dbReference type="AlphaFoldDB" id="A0AAU0F1U4"/>
<dbReference type="Proteomes" id="UP001432059">
    <property type="component" value="Chromosome"/>
</dbReference>
<feature type="transmembrane region" description="Helical" evidence="1">
    <location>
        <begin position="38"/>
        <end position="58"/>
    </location>
</feature>
<organism evidence="2 3">
    <name type="scientific">Bergeyella porcorum</name>
    <dbReference type="NCBI Taxonomy" id="1735111"/>
    <lineage>
        <taxon>Bacteria</taxon>
        <taxon>Pseudomonadati</taxon>
        <taxon>Bacteroidota</taxon>
        <taxon>Flavobacteriia</taxon>
        <taxon>Flavobacteriales</taxon>
        <taxon>Weeksellaceae</taxon>
        <taxon>Bergeyella</taxon>
    </lineage>
</organism>
<keyword evidence="1" id="KW-1133">Transmembrane helix</keyword>
<evidence type="ECO:0000256" key="1">
    <source>
        <dbReference type="SAM" id="Phobius"/>
    </source>
</evidence>
<evidence type="ECO:0000313" key="2">
    <source>
        <dbReference type="EMBL" id="WOC52295.1"/>
    </source>
</evidence>
<dbReference type="EMBL" id="CP136426">
    <property type="protein sequence ID" value="WOC52295.1"/>
    <property type="molecule type" value="Genomic_DNA"/>
</dbReference>
<gene>
    <name evidence="2" type="ORF">BPO_1648</name>
</gene>
<protein>
    <recommendedName>
        <fullName evidence="4">DoxX family protein</fullName>
    </recommendedName>
</protein>
<dbReference type="KEGG" id="bpor:BPO_1648"/>
<accession>A0AAU0F1U4</accession>
<reference evidence="2" key="1">
    <citation type="submission" date="2023-10" db="EMBL/GenBank/DDBJ databases">
        <title>Characterization and whole genome sequencing of a novel strain of Bergeyella porcorum QD2021 isolated from pig.</title>
        <authorList>
            <person name="Liu G."/>
            <person name="Chen C."/>
            <person name="Han X."/>
        </authorList>
    </citation>
    <scope>NUCLEOTIDE SEQUENCE</scope>
    <source>
        <strain evidence="2">QD2021</strain>
    </source>
</reference>
<keyword evidence="3" id="KW-1185">Reference proteome</keyword>
<evidence type="ECO:0008006" key="4">
    <source>
        <dbReference type="Google" id="ProtNLM"/>
    </source>
</evidence>
<name>A0AAU0F1U4_9FLAO</name>
<feature type="transmembrane region" description="Helical" evidence="1">
    <location>
        <begin position="70"/>
        <end position="92"/>
    </location>
</feature>
<feature type="transmembrane region" description="Helical" evidence="1">
    <location>
        <begin position="98"/>
        <end position="115"/>
    </location>
</feature>
<keyword evidence="1" id="KW-0812">Transmembrane</keyword>